<dbReference type="InterPro" id="IPR001537">
    <property type="entry name" value="SpoU_MeTrfase"/>
</dbReference>
<sequence>MSDSLKGKNGKVRVMYVRKEEEEQPRRPSRPPQQGRDGNAGRGDTRRGDAPRGDARRGDAPRGDTRRGDAPRGDARRGDAPRGDTRRGDAPRGDTRRGDAPWGDAPRADARRGDSAGGEGRSRRDKPSAAPDSPWKTLYQNDDTPAVADHGGISGKSLIDPDQLRRQRAEETRVYGENACQALFKSRPDSIVRAWFVQSVTPRFRDALRWMAANRKAYHVVEEEELALASGTDHHGGVCFLIKKRIGLDAVAYLGQTLEKDCVLALEDVSNPHNLGAMLRSCAHFGVKGVMTSDSAALESGAAVRTAEGGAEHISSINTDDLFSDLARFRQAGYTIVTTSSHKGTSLARVDMPAKMVLVIGQERAGLSDAIVDQADLAISIGGTGRVESLNVSVATGILLAEWWRQNH</sequence>
<dbReference type="PANTHER" id="PTHR46429:SF2">
    <property type="entry name" value="TRNA_RRNA METHYLTRANSFERASE"/>
    <property type="match status" value="1"/>
</dbReference>
<dbReference type="Pfam" id="PF00588">
    <property type="entry name" value="SpoU_methylase"/>
    <property type="match status" value="1"/>
</dbReference>
<name>A0A845SLT2_9GAMM</name>
<keyword evidence="2 5" id="KW-0808">Transferase</keyword>
<keyword evidence="1 5" id="KW-0489">Methyltransferase</keyword>
<dbReference type="SUPFAM" id="SSF55315">
    <property type="entry name" value="L30e-like"/>
    <property type="match status" value="1"/>
</dbReference>
<evidence type="ECO:0000313" key="6">
    <source>
        <dbReference type="Proteomes" id="UP000461443"/>
    </source>
</evidence>
<dbReference type="InterPro" id="IPR013123">
    <property type="entry name" value="SpoU_subst-bd"/>
</dbReference>
<evidence type="ECO:0000313" key="5">
    <source>
        <dbReference type="EMBL" id="NDL63946.1"/>
    </source>
</evidence>
<dbReference type="EC" id="2.1.1.-" evidence="5"/>
<organism evidence="5 6">
    <name type="scientific">Acerihabitans arboris</name>
    <dbReference type="NCBI Taxonomy" id="2691583"/>
    <lineage>
        <taxon>Bacteria</taxon>
        <taxon>Pseudomonadati</taxon>
        <taxon>Pseudomonadota</taxon>
        <taxon>Gammaproteobacteria</taxon>
        <taxon>Enterobacterales</taxon>
        <taxon>Pectobacteriaceae</taxon>
        <taxon>Acerihabitans</taxon>
    </lineage>
</organism>
<dbReference type="InterPro" id="IPR029064">
    <property type="entry name" value="Ribosomal_eL30-like_sf"/>
</dbReference>
<dbReference type="RefSeq" id="WP_162366669.1">
    <property type="nucleotide sequence ID" value="NZ_WUBS01000010.1"/>
</dbReference>
<dbReference type="InterPro" id="IPR004441">
    <property type="entry name" value="rRNA_MeTrfase_TrmH"/>
</dbReference>
<dbReference type="GO" id="GO:0006396">
    <property type="term" value="P:RNA processing"/>
    <property type="evidence" value="ECO:0007669"/>
    <property type="project" value="InterPro"/>
</dbReference>
<dbReference type="Gene3D" id="3.40.1280.10">
    <property type="match status" value="1"/>
</dbReference>
<dbReference type="GO" id="GO:0032259">
    <property type="term" value="P:methylation"/>
    <property type="evidence" value="ECO:0007669"/>
    <property type="project" value="UniProtKB-KW"/>
</dbReference>
<feature type="domain" description="RNA 2-O ribose methyltransferase substrate binding" evidence="4">
    <location>
        <begin position="173"/>
        <end position="248"/>
    </location>
</feature>
<dbReference type="EMBL" id="WUBS01000010">
    <property type="protein sequence ID" value="NDL63946.1"/>
    <property type="molecule type" value="Genomic_DNA"/>
</dbReference>
<dbReference type="CDD" id="cd18095">
    <property type="entry name" value="SpoU-like_rRNA-MTase"/>
    <property type="match status" value="1"/>
</dbReference>
<dbReference type="Gene3D" id="3.30.1330.30">
    <property type="match status" value="1"/>
</dbReference>
<dbReference type="Pfam" id="PF08032">
    <property type="entry name" value="SpoU_sub_bind"/>
    <property type="match status" value="1"/>
</dbReference>
<dbReference type="GO" id="GO:0003723">
    <property type="term" value="F:RNA binding"/>
    <property type="evidence" value="ECO:0007669"/>
    <property type="project" value="InterPro"/>
</dbReference>
<gene>
    <name evidence="5" type="ORF">GRH90_14465</name>
</gene>
<reference evidence="5 6" key="1">
    <citation type="submission" date="2019-12" db="EMBL/GenBank/DDBJ databases">
        <authorList>
            <person name="Lee S.D."/>
        </authorList>
    </citation>
    <scope>NUCLEOTIDE SEQUENCE [LARGE SCALE GENOMIC DNA]</scope>
    <source>
        <strain evidence="5 6">SAP-6</strain>
    </source>
</reference>
<dbReference type="NCBIfam" id="NF008117">
    <property type="entry name" value="PRK10864.1"/>
    <property type="match status" value="1"/>
</dbReference>
<evidence type="ECO:0000259" key="4">
    <source>
        <dbReference type="SMART" id="SM00967"/>
    </source>
</evidence>
<keyword evidence="6" id="KW-1185">Reference proteome</keyword>
<comment type="caution">
    <text evidence="5">The sequence shown here is derived from an EMBL/GenBank/DDBJ whole genome shotgun (WGS) entry which is preliminary data.</text>
</comment>
<dbReference type="GO" id="GO:0008173">
    <property type="term" value="F:RNA methyltransferase activity"/>
    <property type="evidence" value="ECO:0007669"/>
    <property type="project" value="InterPro"/>
</dbReference>
<dbReference type="SUPFAM" id="SSF75217">
    <property type="entry name" value="alpha/beta knot"/>
    <property type="match status" value="1"/>
</dbReference>
<reference evidence="5 6" key="2">
    <citation type="submission" date="2020-02" db="EMBL/GenBank/DDBJ databases">
        <title>The new genus of Enterobacteriales.</title>
        <authorList>
            <person name="Kim I.S."/>
        </authorList>
    </citation>
    <scope>NUCLEOTIDE SEQUENCE [LARGE SCALE GENOMIC DNA]</scope>
    <source>
        <strain evidence="5 6">SAP-6</strain>
    </source>
</reference>
<dbReference type="PIRSF" id="PIRSF006280">
    <property type="entry name" value="YfiF_prd"/>
    <property type="match status" value="1"/>
</dbReference>
<dbReference type="AlphaFoldDB" id="A0A845SLT2"/>
<dbReference type="Proteomes" id="UP000461443">
    <property type="component" value="Unassembled WGS sequence"/>
</dbReference>
<feature type="compositionally biased region" description="Basic and acidic residues" evidence="3">
    <location>
        <begin position="106"/>
        <end position="127"/>
    </location>
</feature>
<protein>
    <submittedName>
        <fullName evidence="5">tRNA/rRNA methyltransferase</fullName>
        <ecNumber evidence="5">2.1.1.-</ecNumber>
    </submittedName>
</protein>
<dbReference type="GO" id="GO:0005829">
    <property type="term" value="C:cytosol"/>
    <property type="evidence" value="ECO:0007669"/>
    <property type="project" value="TreeGrafter"/>
</dbReference>
<feature type="compositionally biased region" description="Basic and acidic residues" evidence="3">
    <location>
        <begin position="17"/>
        <end position="26"/>
    </location>
</feature>
<accession>A0A845SLT2</accession>
<feature type="region of interest" description="Disordered" evidence="3">
    <location>
        <begin position="1"/>
        <end position="165"/>
    </location>
</feature>
<dbReference type="InterPro" id="IPR016479">
    <property type="entry name" value="YfiF_prd"/>
</dbReference>
<feature type="compositionally biased region" description="Basic and acidic residues" evidence="3">
    <location>
        <begin position="43"/>
        <end position="99"/>
    </location>
</feature>
<dbReference type="InterPro" id="IPR029026">
    <property type="entry name" value="tRNA_m1G_MTases_N"/>
</dbReference>
<evidence type="ECO:0000256" key="3">
    <source>
        <dbReference type="SAM" id="MobiDB-lite"/>
    </source>
</evidence>
<dbReference type="PANTHER" id="PTHR46429">
    <property type="entry name" value="23S RRNA (GUANOSINE-2'-O-)-METHYLTRANSFERASE RLMB"/>
    <property type="match status" value="1"/>
</dbReference>
<evidence type="ECO:0000256" key="2">
    <source>
        <dbReference type="ARBA" id="ARBA00022679"/>
    </source>
</evidence>
<evidence type="ECO:0000256" key="1">
    <source>
        <dbReference type="ARBA" id="ARBA00022603"/>
    </source>
</evidence>
<dbReference type="InterPro" id="IPR029028">
    <property type="entry name" value="Alpha/beta_knot_MTases"/>
</dbReference>
<proteinExistence type="predicted"/>
<dbReference type="SMART" id="SM00967">
    <property type="entry name" value="SpoU_sub_bind"/>
    <property type="match status" value="1"/>
</dbReference>